<reference evidence="4" key="1">
    <citation type="submission" date="2020-05" db="EMBL/GenBank/DDBJ databases">
        <authorList>
            <person name="Chiriac C."/>
            <person name="Salcher M."/>
            <person name="Ghai R."/>
            <person name="Kavagutti S V."/>
        </authorList>
    </citation>
    <scope>NUCLEOTIDE SEQUENCE</scope>
</reference>
<evidence type="ECO:0000313" key="4">
    <source>
        <dbReference type="EMBL" id="CAB4856473.1"/>
    </source>
</evidence>
<protein>
    <submittedName>
        <fullName evidence="4">Unannotated protein</fullName>
    </submittedName>
</protein>
<keyword evidence="1" id="KW-1133">Transmembrane helix</keyword>
<keyword evidence="1" id="KW-0472">Membrane</keyword>
<evidence type="ECO:0000256" key="1">
    <source>
        <dbReference type="SAM" id="Phobius"/>
    </source>
</evidence>
<feature type="transmembrane region" description="Helical" evidence="1">
    <location>
        <begin position="21"/>
        <end position="41"/>
    </location>
</feature>
<sequence length="184" mass="20752">MSETMNADSEKSPRSRRPLQFFLGTICVCLAAFWVYALFFASKQGVNVLEDKAWTVRAEEICKNANLERDKLIDLRRIDSVNGNALSERADIIDKATVIVQKMLNDVTAQVPNDVEDAKLSSRWREIYQSWINARIDYTAVLRTGENAPFAESMLEGSPESDYINDFTTNNRMTSCAAPMDLAV</sequence>
<accession>A0A6J7CNA5</accession>
<dbReference type="EMBL" id="CAEZYH010000005">
    <property type="protein sequence ID" value="CAB4708672.1"/>
    <property type="molecule type" value="Genomic_DNA"/>
</dbReference>
<keyword evidence="1" id="KW-0812">Transmembrane</keyword>
<dbReference type="EMBL" id="CAEZZP010000149">
    <property type="protein sequence ID" value="CAB4785256.1"/>
    <property type="molecule type" value="Genomic_DNA"/>
</dbReference>
<gene>
    <name evidence="2" type="ORF">UFOPK2658_00256</name>
    <name evidence="3" type="ORF">UFOPK2880_01690</name>
    <name evidence="4" type="ORF">UFOPK3304_00188</name>
    <name evidence="5" type="ORF">UFOPK3494_00431</name>
    <name evidence="6" type="ORF">UFOPK4134_00860</name>
</gene>
<dbReference type="EMBL" id="CAFBLJ010000005">
    <property type="protein sequence ID" value="CAB4856473.1"/>
    <property type="molecule type" value="Genomic_DNA"/>
</dbReference>
<proteinExistence type="predicted"/>
<dbReference type="AlphaFoldDB" id="A0A6J7CNA5"/>
<dbReference type="EMBL" id="CAFBMF010000017">
    <property type="protein sequence ID" value="CAB4892061.1"/>
    <property type="molecule type" value="Genomic_DNA"/>
</dbReference>
<evidence type="ECO:0000313" key="5">
    <source>
        <dbReference type="EMBL" id="CAB4892061.1"/>
    </source>
</evidence>
<evidence type="ECO:0000313" key="3">
    <source>
        <dbReference type="EMBL" id="CAB4785256.1"/>
    </source>
</evidence>
<evidence type="ECO:0000313" key="6">
    <source>
        <dbReference type="EMBL" id="CAB5029786.1"/>
    </source>
</evidence>
<name>A0A6J7CNA5_9ZZZZ</name>
<dbReference type="EMBL" id="CAFBPS010000054">
    <property type="protein sequence ID" value="CAB5029786.1"/>
    <property type="molecule type" value="Genomic_DNA"/>
</dbReference>
<evidence type="ECO:0000313" key="2">
    <source>
        <dbReference type="EMBL" id="CAB4708672.1"/>
    </source>
</evidence>
<organism evidence="4">
    <name type="scientific">freshwater metagenome</name>
    <dbReference type="NCBI Taxonomy" id="449393"/>
    <lineage>
        <taxon>unclassified sequences</taxon>
        <taxon>metagenomes</taxon>
        <taxon>ecological metagenomes</taxon>
    </lineage>
</organism>